<feature type="domain" description="Dienelactone hydrolase" evidence="2">
    <location>
        <begin position="45"/>
        <end position="258"/>
    </location>
</feature>
<reference evidence="3 4" key="1">
    <citation type="submission" date="2021-09" db="EMBL/GenBank/DDBJ databases">
        <title>Lysobacter sp. 13A isolated from the river sediment.</title>
        <authorList>
            <person name="Liu H."/>
            <person name="Li S."/>
            <person name="Mao S."/>
        </authorList>
    </citation>
    <scope>NUCLEOTIDE SEQUENCE [LARGE SCALE GENOMIC DNA]</scope>
    <source>
        <strain evidence="3 4">13A</strain>
    </source>
</reference>
<evidence type="ECO:0000313" key="4">
    <source>
        <dbReference type="Proteomes" id="UP001430954"/>
    </source>
</evidence>
<dbReference type="SUPFAM" id="SSF53474">
    <property type="entry name" value="alpha/beta-Hydrolases"/>
    <property type="match status" value="1"/>
</dbReference>
<dbReference type="PANTHER" id="PTHR22946:SF4">
    <property type="entry name" value="ESTERASE FRSA"/>
    <property type="match status" value="1"/>
</dbReference>
<keyword evidence="4" id="KW-1185">Reference proteome</keyword>
<dbReference type="GO" id="GO:0016787">
    <property type="term" value="F:hydrolase activity"/>
    <property type="evidence" value="ECO:0007669"/>
    <property type="project" value="UniProtKB-KW"/>
</dbReference>
<gene>
    <name evidence="3" type="ORF">K6753_08150</name>
</gene>
<organism evidence="3 4">
    <name type="scientific">Novilysobacter selenitireducens</name>
    <dbReference type="NCBI Taxonomy" id="2872639"/>
    <lineage>
        <taxon>Bacteria</taxon>
        <taxon>Pseudomonadati</taxon>
        <taxon>Pseudomonadota</taxon>
        <taxon>Gammaproteobacteria</taxon>
        <taxon>Lysobacterales</taxon>
        <taxon>Lysobacteraceae</taxon>
        <taxon>Novilysobacter</taxon>
    </lineage>
</organism>
<sequence>MRRFALAAALALCMTPAWAEMKADPVEWTLDGKDYKGVLVYDGVNAIARPGLVMVPNWMGVTPAAVETARKIAGDDYVVLVADVYGAGVRPKNSEEAGKLAGALRSDRSELRARVVKAVEVLKAQAGPAPVDAGRIGALGFCFGGTTALELVRGGSELAGVVSLHGGLETADPADRNTARTPVLVLNGADDRGITDAHIDAFESEMDAAGADWQFVNFSGAAHCFAEPEAGDNPESNCRYDARAAKRAYRMLHGFFEERFGQAE</sequence>
<feature type="chain" id="PRO_5047527886" evidence="1">
    <location>
        <begin position="20"/>
        <end position="264"/>
    </location>
</feature>
<name>A0ABS7T6I8_9GAMM</name>
<accession>A0ABS7T6I8</accession>
<protein>
    <submittedName>
        <fullName evidence="3">Dienelactone hydrolase family protein</fullName>
    </submittedName>
</protein>
<keyword evidence="1" id="KW-0732">Signal</keyword>
<dbReference type="InterPro" id="IPR050261">
    <property type="entry name" value="FrsA_esterase"/>
</dbReference>
<dbReference type="Gene3D" id="3.40.50.1820">
    <property type="entry name" value="alpha/beta hydrolase"/>
    <property type="match status" value="1"/>
</dbReference>
<dbReference type="EMBL" id="JAINZW010000003">
    <property type="protein sequence ID" value="MBZ4039506.1"/>
    <property type="molecule type" value="Genomic_DNA"/>
</dbReference>
<comment type="caution">
    <text evidence="3">The sequence shown here is derived from an EMBL/GenBank/DDBJ whole genome shotgun (WGS) entry which is preliminary data.</text>
</comment>
<dbReference type="RefSeq" id="WP_223675961.1">
    <property type="nucleotide sequence ID" value="NZ_JAINZW010000003.1"/>
</dbReference>
<evidence type="ECO:0000313" key="3">
    <source>
        <dbReference type="EMBL" id="MBZ4039506.1"/>
    </source>
</evidence>
<dbReference type="InterPro" id="IPR002925">
    <property type="entry name" value="Dienelactn_hydro"/>
</dbReference>
<dbReference type="Proteomes" id="UP001430954">
    <property type="component" value="Unassembled WGS sequence"/>
</dbReference>
<dbReference type="Pfam" id="PF01738">
    <property type="entry name" value="DLH"/>
    <property type="match status" value="1"/>
</dbReference>
<feature type="signal peptide" evidence="1">
    <location>
        <begin position="1"/>
        <end position="19"/>
    </location>
</feature>
<keyword evidence="3" id="KW-0378">Hydrolase</keyword>
<evidence type="ECO:0000256" key="1">
    <source>
        <dbReference type="SAM" id="SignalP"/>
    </source>
</evidence>
<proteinExistence type="predicted"/>
<evidence type="ECO:0000259" key="2">
    <source>
        <dbReference type="Pfam" id="PF01738"/>
    </source>
</evidence>
<dbReference type="InterPro" id="IPR029058">
    <property type="entry name" value="AB_hydrolase_fold"/>
</dbReference>
<dbReference type="PANTHER" id="PTHR22946">
    <property type="entry name" value="DIENELACTONE HYDROLASE DOMAIN-CONTAINING PROTEIN-RELATED"/>
    <property type="match status" value="1"/>
</dbReference>